<feature type="transmembrane region" description="Helical" evidence="7">
    <location>
        <begin position="53"/>
        <end position="72"/>
    </location>
</feature>
<dbReference type="SUPFAM" id="SSF48726">
    <property type="entry name" value="Immunoglobulin"/>
    <property type="match status" value="1"/>
</dbReference>
<dbReference type="OrthoDB" id="8825892at2759"/>
<keyword evidence="7" id="KW-0812">Transmembrane</keyword>
<dbReference type="InterPro" id="IPR007110">
    <property type="entry name" value="Ig-like_dom"/>
</dbReference>
<feature type="region of interest" description="Disordered" evidence="6">
    <location>
        <begin position="393"/>
        <end position="416"/>
    </location>
</feature>
<reference evidence="9 11" key="2">
    <citation type="journal article" date="2013" name="Nature">
        <title>Insights into bilaterian evolution from three spiralian genomes.</title>
        <authorList>
            <person name="Simakov O."/>
            <person name="Marletaz F."/>
            <person name="Cho S.J."/>
            <person name="Edsinger-Gonzales E."/>
            <person name="Havlak P."/>
            <person name="Hellsten U."/>
            <person name="Kuo D.H."/>
            <person name="Larsson T."/>
            <person name="Lv J."/>
            <person name="Arendt D."/>
            <person name="Savage R."/>
            <person name="Osoegawa K."/>
            <person name="de Jong P."/>
            <person name="Grimwood J."/>
            <person name="Chapman J.A."/>
            <person name="Shapiro H."/>
            <person name="Aerts A."/>
            <person name="Otillar R.P."/>
            <person name="Terry A.Y."/>
            <person name="Boore J.L."/>
            <person name="Grigoriev I.V."/>
            <person name="Lindberg D.R."/>
            <person name="Seaver E.C."/>
            <person name="Weisblat D.A."/>
            <person name="Putnam N.H."/>
            <person name="Rokhsar D.S."/>
        </authorList>
    </citation>
    <scope>NUCLEOTIDE SEQUENCE</scope>
    <source>
        <strain evidence="9 11">I ESC-2004</strain>
    </source>
</reference>
<accession>R7ULF5</accession>
<sequence>MLTQLSRRAECLIKASEHVLLFTSPRSEPKGLLISASTHIGAAARKGIMAPIVAARIFLAILVCLSVISVPVKASSSWDRKSVSAKQGDDVTITCTVTGLGPFDPVRVVKENGGTKIVVTENDNAKKPFSALTSRYVIHSTLTPNGDTYDGILTINYKAPVQSVDIVALKSSGEVTVAGGGYVVMREGDNMGVACVATADGSEKSPSLRLLMDGEDVTSRFEVTNLTDTEEGDGETTLGVWSSVARAEYRSTMPEASFNEKNFTCIASMPKFDSMVASAIMDIEFAPIITCPKYEHYGQTGESITVTCQVKANPGSTISWSFGDDKSRAETLKDDVDAGTTLTEKALSEDTVEISLVIYILEAKYFTSYYINAENDIDIADIRLELKEGAPKEEIDPGYSHGGQEPAEPQEVLGEKNSAPTCNPAYLLSLITGLLSLWL</sequence>
<dbReference type="InterPro" id="IPR013783">
    <property type="entry name" value="Ig-like_fold"/>
</dbReference>
<dbReference type="Gene3D" id="2.60.40.10">
    <property type="entry name" value="Immunoglobulins"/>
    <property type="match status" value="1"/>
</dbReference>
<keyword evidence="4" id="KW-0325">Glycoprotein</keyword>
<evidence type="ECO:0000256" key="4">
    <source>
        <dbReference type="ARBA" id="ARBA00023180"/>
    </source>
</evidence>
<reference evidence="10" key="3">
    <citation type="submission" date="2015-06" db="UniProtKB">
        <authorList>
            <consortium name="EnsemblMetazoa"/>
        </authorList>
    </citation>
    <scope>IDENTIFICATION</scope>
</reference>
<dbReference type="GO" id="GO:0098609">
    <property type="term" value="P:cell-cell adhesion"/>
    <property type="evidence" value="ECO:0007669"/>
    <property type="project" value="TreeGrafter"/>
</dbReference>
<dbReference type="PANTHER" id="PTHR11640:SF31">
    <property type="entry name" value="IRREGULAR CHIASM C-ROUGHEST PROTEIN-RELATED"/>
    <property type="match status" value="1"/>
</dbReference>
<keyword evidence="11" id="KW-1185">Reference proteome</keyword>
<keyword evidence="7" id="KW-1133">Transmembrane helix</keyword>
<dbReference type="Proteomes" id="UP000014760">
    <property type="component" value="Unassembled WGS sequence"/>
</dbReference>
<dbReference type="GO" id="GO:0005886">
    <property type="term" value="C:plasma membrane"/>
    <property type="evidence" value="ECO:0007669"/>
    <property type="project" value="TreeGrafter"/>
</dbReference>
<evidence type="ECO:0000256" key="7">
    <source>
        <dbReference type="SAM" id="Phobius"/>
    </source>
</evidence>
<dbReference type="AlphaFoldDB" id="R7ULF5"/>
<dbReference type="HOGENOM" id="CLU_624451_0_0_1"/>
<evidence type="ECO:0000256" key="1">
    <source>
        <dbReference type="ARBA" id="ARBA00004479"/>
    </source>
</evidence>
<dbReference type="GO" id="GO:0050839">
    <property type="term" value="F:cell adhesion molecule binding"/>
    <property type="evidence" value="ECO:0007669"/>
    <property type="project" value="TreeGrafter"/>
</dbReference>
<evidence type="ECO:0000256" key="5">
    <source>
        <dbReference type="ARBA" id="ARBA00023319"/>
    </source>
</evidence>
<proteinExistence type="predicted"/>
<dbReference type="PANTHER" id="PTHR11640">
    <property type="entry name" value="NEPHRIN"/>
    <property type="match status" value="1"/>
</dbReference>
<comment type="subcellular location">
    <subcellularLocation>
        <location evidence="1">Membrane</location>
        <topology evidence="1">Single-pass type I membrane protein</topology>
    </subcellularLocation>
</comment>
<evidence type="ECO:0000313" key="11">
    <source>
        <dbReference type="Proteomes" id="UP000014760"/>
    </source>
</evidence>
<keyword evidence="2 7" id="KW-0472">Membrane</keyword>
<evidence type="ECO:0000313" key="9">
    <source>
        <dbReference type="EMBL" id="ELU04092.1"/>
    </source>
</evidence>
<dbReference type="EMBL" id="KB302615">
    <property type="protein sequence ID" value="ELU04092.1"/>
    <property type="molecule type" value="Genomic_DNA"/>
</dbReference>
<keyword evidence="3" id="KW-1015">Disulfide bond</keyword>
<gene>
    <name evidence="9" type="ORF">CAPTEDRAFT_219563</name>
</gene>
<keyword evidence="5" id="KW-0393">Immunoglobulin domain</keyword>
<name>R7ULF5_CAPTE</name>
<dbReference type="EnsemblMetazoa" id="CapteT219563">
    <property type="protein sequence ID" value="CapteP219563"/>
    <property type="gene ID" value="CapteG219563"/>
</dbReference>
<dbReference type="EMBL" id="AMQN01001443">
    <property type="status" value="NOT_ANNOTATED_CDS"/>
    <property type="molecule type" value="Genomic_DNA"/>
</dbReference>
<dbReference type="GO" id="GO:0005911">
    <property type="term" value="C:cell-cell junction"/>
    <property type="evidence" value="ECO:0007669"/>
    <property type="project" value="TreeGrafter"/>
</dbReference>
<dbReference type="PROSITE" id="PS50835">
    <property type="entry name" value="IG_LIKE"/>
    <property type="match status" value="1"/>
</dbReference>
<feature type="domain" description="Ig-like" evidence="8">
    <location>
        <begin position="287"/>
        <end position="320"/>
    </location>
</feature>
<dbReference type="InterPro" id="IPR051275">
    <property type="entry name" value="Cell_adhesion_signaling"/>
</dbReference>
<evidence type="ECO:0000256" key="3">
    <source>
        <dbReference type="ARBA" id="ARBA00023157"/>
    </source>
</evidence>
<evidence type="ECO:0000259" key="8">
    <source>
        <dbReference type="PROSITE" id="PS50835"/>
    </source>
</evidence>
<reference evidence="11" key="1">
    <citation type="submission" date="2012-12" db="EMBL/GenBank/DDBJ databases">
        <authorList>
            <person name="Hellsten U."/>
            <person name="Grimwood J."/>
            <person name="Chapman J.A."/>
            <person name="Shapiro H."/>
            <person name="Aerts A."/>
            <person name="Otillar R.P."/>
            <person name="Terry A.Y."/>
            <person name="Boore J.L."/>
            <person name="Simakov O."/>
            <person name="Marletaz F."/>
            <person name="Cho S.-J."/>
            <person name="Edsinger-Gonzales E."/>
            <person name="Havlak P."/>
            <person name="Kuo D.-H."/>
            <person name="Larsson T."/>
            <person name="Lv J."/>
            <person name="Arendt D."/>
            <person name="Savage R."/>
            <person name="Osoegawa K."/>
            <person name="de Jong P."/>
            <person name="Lindberg D.R."/>
            <person name="Seaver E.C."/>
            <person name="Weisblat D.A."/>
            <person name="Putnam N.H."/>
            <person name="Grigoriev I.V."/>
            <person name="Rokhsar D.S."/>
        </authorList>
    </citation>
    <scope>NUCLEOTIDE SEQUENCE</scope>
    <source>
        <strain evidence="11">I ESC-2004</strain>
    </source>
</reference>
<organism evidence="9">
    <name type="scientific">Capitella teleta</name>
    <name type="common">Polychaete worm</name>
    <dbReference type="NCBI Taxonomy" id="283909"/>
    <lineage>
        <taxon>Eukaryota</taxon>
        <taxon>Metazoa</taxon>
        <taxon>Spiralia</taxon>
        <taxon>Lophotrochozoa</taxon>
        <taxon>Annelida</taxon>
        <taxon>Polychaeta</taxon>
        <taxon>Sedentaria</taxon>
        <taxon>Scolecida</taxon>
        <taxon>Capitellidae</taxon>
        <taxon>Capitella</taxon>
    </lineage>
</organism>
<protein>
    <recommendedName>
        <fullName evidence="8">Ig-like domain-containing protein</fullName>
    </recommendedName>
</protein>
<dbReference type="InterPro" id="IPR036179">
    <property type="entry name" value="Ig-like_dom_sf"/>
</dbReference>
<evidence type="ECO:0000256" key="6">
    <source>
        <dbReference type="SAM" id="MobiDB-lite"/>
    </source>
</evidence>
<evidence type="ECO:0000313" key="10">
    <source>
        <dbReference type="EnsemblMetazoa" id="CapteP219563"/>
    </source>
</evidence>
<evidence type="ECO:0000256" key="2">
    <source>
        <dbReference type="ARBA" id="ARBA00023136"/>
    </source>
</evidence>